<comment type="caution">
    <text evidence="5">The sequence shown here is derived from an EMBL/GenBank/DDBJ whole genome shotgun (WGS) entry which is preliminary data.</text>
</comment>
<evidence type="ECO:0000259" key="3">
    <source>
        <dbReference type="SMART" id="SM01359"/>
    </source>
</evidence>
<evidence type="ECO:0000256" key="1">
    <source>
        <dbReference type="ARBA" id="ARBA00010556"/>
    </source>
</evidence>
<protein>
    <submittedName>
        <fullName evidence="5">Alpha-2-macroglobulin</fullName>
    </submittedName>
</protein>
<evidence type="ECO:0000313" key="5">
    <source>
        <dbReference type="EMBL" id="CAD7289740.1"/>
    </source>
</evidence>
<dbReference type="Pfam" id="PF01835">
    <property type="entry name" value="MG2"/>
    <property type="match status" value="1"/>
</dbReference>
<dbReference type="InterPro" id="IPR051802">
    <property type="entry name" value="YfhM-like"/>
</dbReference>
<dbReference type="InterPro" id="IPR008930">
    <property type="entry name" value="Terpenoid_cyclase/PrenylTrfase"/>
</dbReference>
<reference evidence="5 6" key="1">
    <citation type="submission" date="2020-11" db="EMBL/GenBank/DDBJ databases">
        <authorList>
            <person name="Peeters C."/>
        </authorList>
    </citation>
    <scope>NUCLEOTIDE SEQUENCE [LARGE SCALE GENOMIC DNA]</scope>
    <source>
        <strain evidence="5 6">LMG 7974</strain>
    </source>
</reference>
<dbReference type="InterPro" id="IPR011625">
    <property type="entry name" value="A2M_N_BRD"/>
</dbReference>
<dbReference type="SMART" id="SM01360">
    <property type="entry name" value="A2M"/>
    <property type="match status" value="1"/>
</dbReference>
<dbReference type="SUPFAM" id="SSF48239">
    <property type="entry name" value="Terpenoid cyclases/Protein prenyltransferases"/>
    <property type="match status" value="1"/>
</dbReference>
<proteinExistence type="inferred from homology"/>
<dbReference type="Gene3D" id="1.50.10.20">
    <property type="match status" value="1"/>
</dbReference>
<dbReference type="Pfam" id="PF17973">
    <property type="entry name" value="bMG10"/>
    <property type="match status" value="1"/>
</dbReference>
<dbReference type="InterPro" id="IPR041203">
    <property type="entry name" value="Bact_A2M_MG5"/>
</dbReference>
<feature type="domain" description="Alpha-2-macroglobulin" evidence="4">
    <location>
        <begin position="1062"/>
        <end position="1152"/>
    </location>
</feature>
<evidence type="ECO:0000259" key="4">
    <source>
        <dbReference type="SMART" id="SM01360"/>
    </source>
</evidence>
<accession>A0ABN7KBS1</accession>
<dbReference type="PANTHER" id="PTHR40094">
    <property type="entry name" value="ALPHA-2-MACROGLOBULIN HOMOLOG"/>
    <property type="match status" value="1"/>
</dbReference>
<dbReference type="InterPro" id="IPR001599">
    <property type="entry name" value="Macroglobln_a2"/>
</dbReference>
<dbReference type="RefSeq" id="WP_229933589.1">
    <property type="nucleotide sequence ID" value="NZ_CAJHOF010000024.1"/>
</dbReference>
<dbReference type="InterPro" id="IPR021868">
    <property type="entry name" value="Alpha_2_Macroglob_MG3"/>
</dbReference>
<gene>
    <name evidence="5" type="primary">yfhM</name>
    <name evidence="5" type="ORF">LMG7974_01818</name>
</gene>
<name>A0ABN7KBS1_9BACT</name>
<keyword evidence="6" id="KW-1185">Reference proteome</keyword>
<dbReference type="Pfam" id="PF11974">
    <property type="entry name" value="bMG3"/>
    <property type="match status" value="1"/>
</dbReference>
<dbReference type="InterPro" id="IPR041246">
    <property type="entry name" value="Bact_MG10"/>
</dbReference>
<dbReference type="EMBL" id="CAJHOF010000024">
    <property type="protein sequence ID" value="CAD7289740.1"/>
    <property type="molecule type" value="Genomic_DNA"/>
</dbReference>
<feature type="domain" description="Alpha-2-macroglobulin bait region" evidence="3">
    <location>
        <begin position="860"/>
        <end position="997"/>
    </location>
</feature>
<dbReference type="Pfam" id="PF17972">
    <property type="entry name" value="bMG5"/>
    <property type="match status" value="1"/>
</dbReference>
<dbReference type="Proteomes" id="UP000789803">
    <property type="component" value="Unassembled WGS sequence"/>
</dbReference>
<comment type="similarity">
    <text evidence="1">Belongs to the protease inhibitor I39 (alpha-2-macroglobulin) family. Bacterial alpha-2-macroglobulin subfamily.</text>
</comment>
<dbReference type="Gene3D" id="2.60.40.1930">
    <property type="match status" value="1"/>
</dbReference>
<evidence type="ECO:0000313" key="6">
    <source>
        <dbReference type="Proteomes" id="UP000789803"/>
    </source>
</evidence>
<dbReference type="SMART" id="SM01359">
    <property type="entry name" value="A2M_N_2"/>
    <property type="match status" value="1"/>
</dbReference>
<dbReference type="PANTHER" id="PTHR40094:SF1">
    <property type="entry name" value="UBIQUITIN DOMAIN-CONTAINING PROTEIN"/>
    <property type="match status" value="1"/>
</dbReference>
<evidence type="ECO:0000256" key="2">
    <source>
        <dbReference type="ARBA" id="ARBA00022729"/>
    </source>
</evidence>
<sequence>MRVFLILVVFFAKILAFTFSGEVDTENEQALIFYTNNTPAEKINSITDKQPFSCYPNIQGAVEYTNNSLIFYTQNLHAGFLYKCKLNNSEISFSSRDFGVKSITKNDDNRYILSFFDEVSIDEIDKKLIIENTKFKTKKLTNTDFLITLSNNLQNPKFYLPKDFKSEFNATLNEEFSLVYQKDIINEYEFNQNIKKAKTLPIIKVEPIGLENGLLGIRIYLNDWLYDNKNLKKYIKISNINRFDISQSDYVGYMQDSPGAYAIDISSTELKPQSKYKVEILQGFGDYYTATKQKYEFEITTTDYEPFVLFVDEKPYISSLGEIGIKSTNVKKIKASLEQLSDENYRYFLNLNNGSLNHLTNEVATKEFELNTTKNKISEHKIKLNFKNVKDGVYKLNLHYDNDKIISKNIYLSDIAINVKLARDEIFVFANRLSQNAMLSGANVKIYSNKNELLSTGATNDEGVYTYKSDEIYKHAASVVVSLGDEQNFIILNQDDKLNENAYYKIKQDSDIIDAYVYFASSLIRPNEEIKAAIYLKDANFKPIKSTPIKLIITDPRGKKIDKILTKTDELGIISIDKKINSNLTGTFELSIIHANKIIKNKSFYIESFVPTRVKNEILGLKDEYQNGEILTAKLGSHYLFGGIASDISGEAILNISDAEYTNENYKNYKFSNDYVKNINAFSQIKSINLDKNGTSNVSFMLKTQNGAKSILNLTLTYEANDDGNMVSTAKTAKLYPYKNIVGINVSKNFIEPNEKITINSVVLDSKDKSEQNATIKYEINRLTWQYNMDANYKASWFKTLEKIDEFISTNNKFDYTLANSGEYSIIATHMQSGASASIDISVSGYDYGYTTPTHKLSSANIKLDAKSYKEGDTINADITSVIKDGLGLITLEANGIKAYKLVAIKNHSASVKFPINFDFNGAYISASIYKIADNKSHVFRSFAKVYADAKMDNKEIKVQLNSPKTAKSNQNININLKTIPNTDVALFIADIGVLNIISQSKPDPLSFFNKKLNDGVFDYDIYSHLSGYKANGKTLSFGGDMLRMAMMSKHESPVDTKNVQTYVKMIRLKADENGEINYNFKTPNAFNSSIRIDAIVANESGFGTASSEITIKDDIIIKPTQLLYMLKGDEINANLRLINTTNEDKNVSISVKSSENLNIKLNKETLTLKPNENTNINMVLTAKNNAKATYKISLNNDEYTNENKLDIINPHPISTHAKSLSVKGSKSIKLPNGYENVSLNVSSSPLSLLNAINKDLIIYPYGCAEQRSSRLLALLYANNKNKYEQDDRQNFIELGIKDIEKMKNEKGEIGYWGAFSYVDDFSFIYAVDVLSDITKAGFSAELKDSIKAINSRLQADIFNEFNALYAAYVLSRHNALKISTLNALFDSKIHTKSQLRSYLLAATLKNAGLEAEAKKVANDAKKLQLNIDNKNFSSMLRDKAFVLYLHAISFEKSDFSDTLANELLKQTNSTNSTQEKAFILRAFNSYFKNEQKIKNFKLIYNEQSHTLDTNKTHVFTPKNGEFVLFSNAEMFASYISNAYITPKINHKNDSAKPLNIYRTYIDKDGKDIDINNLKINELIYSKLEISSKDNIEVGVINEIISPCFEVVNENLQGDMRTQKTTNTLNTTHQIIKDDRVLSFFNIANNQTATLYTPMRVVLSGKCQMPAVSIENMYNQAQNDYDLQMNEIVIK</sequence>
<organism evidence="5 6">
    <name type="scientific">Campylobacter majalis</name>
    <dbReference type="NCBI Taxonomy" id="2790656"/>
    <lineage>
        <taxon>Bacteria</taxon>
        <taxon>Pseudomonadati</taxon>
        <taxon>Campylobacterota</taxon>
        <taxon>Epsilonproteobacteria</taxon>
        <taxon>Campylobacterales</taxon>
        <taxon>Campylobacteraceae</taxon>
        <taxon>Campylobacter</taxon>
    </lineage>
</organism>
<keyword evidence="2" id="KW-0732">Signal</keyword>
<dbReference type="InterPro" id="IPR002890">
    <property type="entry name" value="MG2"/>
</dbReference>
<dbReference type="Pfam" id="PF07703">
    <property type="entry name" value="A2M_BRD"/>
    <property type="match status" value="1"/>
</dbReference>
<dbReference type="CDD" id="cd02891">
    <property type="entry name" value="A2M_like"/>
    <property type="match status" value="1"/>
</dbReference>